<protein>
    <submittedName>
        <fullName evidence="1">Uncharacterized protein</fullName>
    </submittedName>
</protein>
<sequence>MCGVEESCGESKGSNIVMEVISMSEFHIPQPLMEIIVSKVGEDGVDALKNFLLTGREGRVAVCNGKRNGGFLDLNEIKVCMVQPPYQPDRVGRPRYRRCKKIGHMLSTCTE</sequence>
<reference evidence="1 2" key="1">
    <citation type="submission" date="2019-12" db="EMBL/GenBank/DDBJ databases">
        <authorList>
            <person name="Jiao W.-B."/>
            <person name="Schneeberger K."/>
        </authorList>
    </citation>
    <scope>NUCLEOTIDE SEQUENCE [LARGE SCALE GENOMIC DNA]</scope>
    <source>
        <strain evidence="2">cv. C24</strain>
    </source>
</reference>
<name>A0A5S9XQ47_ARATH</name>
<proteinExistence type="predicted"/>
<dbReference type="ExpressionAtlas" id="A0A5S9XQ47">
    <property type="expression patterns" value="baseline"/>
</dbReference>
<evidence type="ECO:0000313" key="2">
    <source>
        <dbReference type="Proteomes" id="UP000434276"/>
    </source>
</evidence>
<dbReference type="AlphaFoldDB" id="A0A5S9XQ47"/>
<evidence type="ECO:0000313" key="1">
    <source>
        <dbReference type="EMBL" id="CAA0393850.1"/>
    </source>
</evidence>
<dbReference type="OrthoDB" id="1048399at2759"/>
<gene>
    <name evidence="1" type="ORF">C24_LOCUS17208</name>
</gene>
<dbReference type="EMBL" id="CACSHJ010000095">
    <property type="protein sequence ID" value="CAA0393850.1"/>
    <property type="molecule type" value="Genomic_DNA"/>
</dbReference>
<accession>A0A5S9XQ47</accession>
<organism evidence="1 2">
    <name type="scientific">Arabidopsis thaliana</name>
    <name type="common">Mouse-ear cress</name>
    <dbReference type="NCBI Taxonomy" id="3702"/>
    <lineage>
        <taxon>Eukaryota</taxon>
        <taxon>Viridiplantae</taxon>
        <taxon>Streptophyta</taxon>
        <taxon>Embryophyta</taxon>
        <taxon>Tracheophyta</taxon>
        <taxon>Spermatophyta</taxon>
        <taxon>Magnoliopsida</taxon>
        <taxon>eudicotyledons</taxon>
        <taxon>Gunneridae</taxon>
        <taxon>Pentapetalae</taxon>
        <taxon>rosids</taxon>
        <taxon>malvids</taxon>
        <taxon>Brassicales</taxon>
        <taxon>Brassicaceae</taxon>
        <taxon>Camelineae</taxon>
        <taxon>Arabidopsis</taxon>
    </lineage>
</organism>
<dbReference type="Proteomes" id="UP000434276">
    <property type="component" value="Unassembled WGS sequence"/>
</dbReference>